<dbReference type="EMBL" id="CAJNAQ010000002">
    <property type="protein sequence ID" value="CAE6486731.1"/>
    <property type="molecule type" value="Genomic_DNA"/>
</dbReference>
<reference evidence="8" key="1">
    <citation type="submission" date="2021-02" db="EMBL/GenBank/DDBJ databases">
        <authorList>
            <person name="Han P."/>
        </authorList>
    </citation>
    <scope>NUCLEOTIDE SEQUENCE</scope>
    <source>
        <strain evidence="8">Candidatus Nitrosotenuis uzonensis 5A</strain>
    </source>
</reference>
<gene>
    <name evidence="8" type="ORF">NUZ5A_20186</name>
</gene>
<evidence type="ECO:0000256" key="5">
    <source>
        <dbReference type="ARBA" id="ARBA00023136"/>
    </source>
</evidence>
<name>A0A812EXM4_9ARCH</name>
<dbReference type="GO" id="GO:0005886">
    <property type="term" value="C:plasma membrane"/>
    <property type="evidence" value="ECO:0007669"/>
    <property type="project" value="UniProtKB-SubCell"/>
</dbReference>
<dbReference type="AlphaFoldDB" id="A0A812EXM4"/>
<evidence type="ECO:0000256" key="6">
    <source>
        <dbReference type="SAM" id="Phobius"/>
    </source>
</evidence>
<evidence type="ECO:0000256" key="4">
    <source>
        <dbReference type="ARBA" id="ARBA00022989"/>
    </source>
</evidence>
<comment type="caution">
    <text evidence="8">The sequence shown here is derived from an EMBL/GenBank/DDBJ whole genome shotgun (WGS) entry which is preliminary data.</text>
</comment>
<keyword evidence="3 6" id="KW-0812">Transmembrane</keyword>
<keyword evidence="4 6" id="KW-1133">Transmembrane helix</keyword>
<dbReference type="Pfam" id="PF06271">
    <property type="entry name" value="RDD"/>
    <property type="match status" value="1"/>
</dbReference>
<organism evidence="8 9">
    <name type="scientific">Candidatus Nitrosotenuis uzonensis</name>
    <dbReference type="NCBI Taxonomy" id="1407055"/>
    <lineage>
        <taxon>Archaea</taxon>
        <taxon>Nitrososphaerota</taxon>
        <taxon>Candidatus Nitrosotenuis</taxon>
    </lineage>
</organism>
<evidence type="ECO:0000259" key="7">
    <source>
        <dbReference type="Pfam" id="PF06271"/>
    </source>
</evidence>
<feature type="transmembrane region" description="Helical" evidence="6">
    <location>
        <begin position="63"/>
        <end position="85"/>
    </location>
</feature>
<dbReference type="PANTHER" id="PTHR36115">
    <property type="entry name" value="PROLINE-RICH ANTIGEN HOMOLOG-RELATED"/>
    <property type="match status" value="1"/>
</dbReference>
<keyword evidence="2" id="KW-1003">Cell membrane</keyword>
<protein>
    <submittedName>
        <fullName evidence="8">Putative RDD domain containing protein</fullName>
    </submittedName>
</protein>
<feature type="transmembrane region" description="Helical" evidence="6">
    <location>
        <begin position="21"/>
        <end position="43"/>
    </location>
</feature>
<accession>A0A812EXM4</accession>
<dbReference type="InterPro" id="IPR010432">
    <property type="entry name" value="RDD"/>
</dbReference>
<proteinExistence type="predicted"/>
<dbReference type="InterPro" id="IPR051791">
    <property type="entry name" value="Pra-immunoreactive"/>
</dbReference>
<keyword evidence="5 6" id="KW-0472">Membrane</keyword>
<evidence type="ECO:0000256" key="2">
    <source>
        <dbReference type="ARBA" id="ARBA00022475"/>
    </source>
</evidence>
<evidence type="ECO:0000313" key="8">
    <source>
        <dbReference type="EMBL" id="CAE6486731.1"/>
    </source>
</evidence>
<evidence type="ECO:0000313" key="9">
    <source>
        <dbReference type="Proteomes" id="UP000655759"/>
    </source>
</evidence>
<sequence length="168" mass="19386">MTENGIRELRIAKWRDRFFAWLVDFVIIWIGIFTVHSILAFALWPGDLFWMSGVNFEHQPRLWAAHGFFFGIGSSLTFFVYWAILEFRYGQSLGKKVLNIKTVNLDGGPISVKQSLVNSFGKSFLFGIDVILGLLLTRKNRQRIFGRLGNCIVIKMEELEPSVSYKMD</sequence>
<dbReference type="PANTHER" id="PTHR36115:SF4">
    <property type="entry name" value="MEMBRANE PROTEIN"/>
    <property type="match status" value="1"/>
</dbReference>
<dbReference type="Proteomes" id="UP000655759">
    <property type="component" value="Unassembled WGS sequence"/>
</dbReference>
<comment type="subcellular location">
    <subcellularLocation>
        <location evidence="1">Cell membrane</location>
        <topology evidence="1">Multi-pass membrane protein</topology>
    </subcellularLocation>
</comment>
<evidence type="ECO:0000256" key="3">
    <source>
        <dbReference type="ARBA" id="ARBA00022692"/>
    </source>
</evidence>
<feature type="domain" description="RDD" evidence="7">
    <location>
        <begin position="12"/>
        <end position="144"/>
    </location>
</feature>
<evidence type="ECO:0000256" key="1">
    <source>
        <dbReference type="ARBA" id="ARBA00004651"/>
    </source>
</evidence>
<dbReference type="RefSeq" id="WP_205097844.1">
    <property type="nucleotide sequence ID" value="NZ_CAJNAQ010000002.1"/>
</dbReference>